<comment type="pathway">
    <text evidence="7">Carbohydrate degradation; 2-deoxy-D-ribose 1-phosphate degradation; D-glyceraldehyde 3-phosphate and acetaldehyde from 2-deoxy-alpha-D-ribose 1-phosphate: step 2/2.</text>
</comment>
<dbReference type="UniPathway" id="UPA00002">
    <property type="reaction ID" value="UER00468"/>
</dbReference>
<keyword evidence="4 7" id="KW-0704">Schiff base</keyword>
<dbReference type="GO" id="GO:0004139">
    <property type="term" value="F:deoxyribose-phosphate aldolase activity"/>
    <property type="evidence" value="ECO:0007669"/>
    <property type="project" value="UniProtKB-UniRule"/>
</dbReference>
<dbReference type="PIRSF" id="PIRSF001357">
    <property type="entry name" value="DeoC"/>
    <property type="match status" value="1"/>
</dbReference>
<comment type="subcellular location">
    <subcellularLocation>
        <location evidence="7">Cytoplasm</location>
    </subcellularLocation>
</comment>
<feature type="active site" description="Schiff-base intermediate with acetaldehyde" evidence="7">
    <location>
        <position position="159"/>
    </location>
</feature>
<dbReference type="GO" id="GO:0005737">
    <property type="term" value="C:cytoplasm"/>
    <property type="evidence" value="ECO:0007669"/>
    <property type="project" value="UniProtKB-SubCell"/>
</dbReference>
<dbReference type="GO" id="GO:0006018">
    <property type="term" value="P:2-deoxyribose 1-phosphate catabolic process"/>
    <property type="evidence" value="ECO:0007669"/>
    <property type="project" value="UniProtKB-UniRule"/>
</dbReference>
<comment type="catalytic activity">
    <reaction evidence="5 7">
        <text>2-deoxy-D-ribose 5-phosphate = D-glyceraldehyde 3-phosphate + acetaldehyde</text>
        <dbReference type="Rhea" id="RHEA:12821"/>
        <dbReference type="ChEBI" id="CHEBI:15343"/>
        <dbReference type="ChEBI" id="CHEBI:59776"/>
        <dbReference type="ChEBI" id="CHEBI:62877"/>
        <dbReference type="EC" id="4.1.2.4"/>
    </reaction>
</comment>
<proteinExistence type="inferred from homology"/>
<keyword evidence="2 7" id="KW-0963">Cytoplasm</keyword>
<dbReference type="InterPro" id="IPR002915">
    <property type="entry name" value="DeoC/FbaB/LacD_aldolase"/>
</dbReference>
<dbReference type="HAMAP" id="MF_00114">
    <property type="entry name" value="DeoC_type1"/>
    <property type="match status" value="1"/>
</dbReference>
<dbReference type="EMBL" id="QXIS01000025">
    <property type="protein sequence ID" value="RIE06074.1"/>
    <property type="molecule type" value="Genomic_DNA"/>
</dbReference>
<dbReference type="SUPFAM" id="SSF51569">
    <property type="entry name" value="Aldolase"/>
    <property type="match status" value="1"/>
</dbReference>
<evidence type="ECO:0000256" key="5">
    <source>
        <dbReference type="ARBA" id="ARBA00048791"/>
    </source>
</evidence>
<evidence type="ECO:0000256" key="1">
    <source>
        <dbReference type="ARBA" id="ARBA00010936"/>
    </source>
</evidence>
<comment type="function">
    <text evidence="6 7">Catalyzes a reversible aldol reaction between acetaldehyde and D-glyceraldehyde 3-phosphate to generate 2-deoxy-D-ribose 5-phosphate.</text>
</comment>
<dbReference type="InterPro" id="IPR013785">
    <property type="entry name" value="Aldolase_TIM"/>
</dbReference>
<evidence type="ECO:0000256" key="6">
    <source>
        <dbReference type="ARBA" id="ARBA00056337"/>
    </source>
</evidence>
<evidence type="ECO:0000256" key="3">
    <source>
        <dbReference type="ARBA" id="ARBA00023239"/>
    </source>
</evidence>
<dbReference type="GO" id="GO:0016052">
    <property type="term" value="P:carbohydrate catabolic process"/>
    <property type="evidence" value="ECO:0007669"/>
    <property type="project" value="TreeGrafter"/>
</dbReference>
<protein>
    <recommendedName>
        <fullName evidence="7">Deoxyribose-phosphate aldolase</fullName>
        <shortName evidence="7">DERA</shortName>
        <ecNumber evidence="7">4.1.2.4</ecNumber>
    </recommendedName>
    <alternativeName>
        <fullName evidence="7">2-deoxy-D-ribose 5-phosphate aldolase</fullName>
    </alternativeName>
    <alternativeName>
        <fullName evidence="7">Phosphodeoxyriboaldolase</fullName>
        <shortName evidence="7">Deoxyriboaldolase</shortName>
    </alternativeName>
</protein>
<feature type="active site" description="Proton donor/acceptor" evidence="7">
    <location>
        <position position="97"/>
    </location>
</feature>
<dbReference type="SMART" id="SM01133">
    <property type="entry name" value="DeoC"/>
    <property type="match status" value="1"/>
</dbReference>
<comment type="similarity">
    <text evidence="1 7">Belongs to the DeoC/FbaB aldolase family. DeoC type 1 subfamily.</text>
</comment>
<sequence length="224" mass="23277">MYTDQITRKELASFMDHTLLRPDATCADIERLCAEAIQLGTVAVCINSSMVETASASLNGSDVRVVSVVGFPLGAPLSAAKARETELAIRHGASEIDTVIQIGWLKEKNYRGVAQDIAAVVESAGDALVKVIIETCLLTDEEKRVACAIAVSAGAGFVKTSTGFSKAGATEDDVRLMREVVGGLFGVKAAGGIRDLHTAIAMLNAGATRLGVSASAAILAEAQQ</sequence>
<dbReference type="Proteomes" id="UP000266328">
    <property type="component" value="Unassembled WGS sequence"/>
</dbReference>
<dbReference type="EC" id="4.1.2.4" evidence="7"/>
<keyword evidence="3 7" id="KW-0456">Lyase</keyword>
<evidence type="ECO:0000256" key="4">
    <source>
        <dbReference type="ARBA" id="ARBA00023270"/>
    </source>
</evidence>
<dbReference type="InterPro" id="IPR028581">
    <property type="entry name" value="DeoC_typeI"/>
</dbReference>
<evidence type="ECO:0000256" key="2">
    <source>
        <dbReference type="ARBA" id="ARBA00022490"/>
    </source>
</evidence>
<reference evidence="8 9" key="1">
    <citation type="submission" date="2018-09" db="EMBL/GenBank/DDBJ databases">
        <title>Discovery and Ecogenomic Context for Candidatus Cryosericales, a Global Caldiserica Order Active in Thawing Permafrost.</title>
        <authorList>
            <person name="Martinez M.A."/>
            <person name="Woodcroft B.J."/>
            <person name="Ignacio Espinoza J.C."/>
            <person name="Zayed A."/>
            <person name="Singleton C.M."/>
            <person name="Boyd J."/>
            <person name="Li Y.-F."/>
            <person name="Purvine S."/>
            <person name="Maughan H."/>
            <person name="Hodgkins S.B."/>
            <person name="Anderson D."/>
            <person name="Sederholm M."/>
            <person name="Temperton B."/>
            <person name="Saleska S.R."/>
            <person name="Tyson G.W."/>
            <person name="Rich V.I."/>
        </authorList>
    </citation>
    <scope>NUCLEOTIDE SEQUENCE [LARGE SCALE GENOMIC DNA]</scope>
    <source>
        <strain evidence="8 9">SMC7</strain>
    </source>
</reference>
<gene>
    <name evidence="7 8" type="primary">deoC</name>
    <name evidence="8" type="ORF">SMC7_04300</name>
</gene>
<dbReference type="FunFam" id="3.20.20.70:FF:000044">
    <property type="entry name" value="Deoxyribose-phosphate aldolase"/>
    <property type="match status" value="1"/>
</dbReference>
<name>A0A398D4P6_9BACT</name>
<dbReference type="CDD" id="cd00959">
    <property type="entry name" value="DeoC"/>
    <property type="match status" value="1"/>
</dbReference>
<keyword evidence="9" id="KW-1185">Reference proteome</keyword>
<dbReference type="NCBIfam" id="TIGR00126">
    <property type="entry name" value="deoC"/>
    <property type="match status" value="1"/>
</dbReference>
<feature type="active site" description="Proton donor/acceptor" evidence="7">
    <location>
        <position position="188"/>
    </location>
</feature>
<accession>A0A398D4P6</accession>
<dbReference type="GO" id="GO:0009264">
    <property type="term" value="P:deoxyribonucleotide catabolic process"/>
    <property type="evidence" value="ECO:0007669"/>
    <property type="project" value="UniProtKB-UniRule"/>
</dbReference>
<dbReference type="PANTHER" id="PTHR10889">
    <property type="entry name" value="DEOXYRIBOSE-PHOSPHATE ALDOLASE"/>
    <property type="match status" value="1"/>
</dbReference>
<dbReference type="InterPro" id="IPR011343">
    <property type="entry name" value="DeoC"/>
</dbReference>
<dbReference type="RefSeq" id="WP_119089120.1">
    <property type="nucleotide sequence ID" value="NZ_QXIS01000025.1"/>
</dbReference>
<dbReference type="Gene3D" id="3.20.20.70">
    <property type="entry name" value="Aldolase class I"/>
    <property type="match status" value="1"/>
</dbReference>
<evidence type="ECO:0000256" key="7">
    <source>
        <dbReference type="HAMAP-Rule" id="MF_00114"/>
    </source>
</evidence>
<dbReference type="AlphaFoldDB" id="A0A398D4P6"/>
<comment type="caution">
    <text evidence="8">The sequence shown here is derived from an EMBL/GenBank/DDBJ whole genome shotgun (WGS) entry which is preliminary data.</text>
</comment>
<dbReference type="OrthoDB" id="9778711at2"/>
<organism evidence="8 9">
    <name type="scientific">Candidatus Cryosericum terrychapinii</name>
    <dbReference type="NCBI Taxonomy" id="2290919"/>
    <lineage>
        <taxon>Bacteria</taxon>
        <taxon>Pseudomonadati</taxon>
        <taxon>Caldisericota/Cryosericota group</taxon>
        <taxon>Candidatus Cryosericota</taxon>
        <taxon>Candidatus Cryosericia</taxon>
        <taxon>Candidatus Cryosericales</taxon>
        <taxon>Candidatus Cryosericaceae</taxon>
        <taxon>Candidatus Cryosericum</taxon>
    </lineage>
</organism>
<dbReference type="PANTHER" id="PTHR10889:SF1">
    <property type="entry name" value="DEOXYRIBOSE-PHOSPHATE ALDOLASE"/>
    <property type="match status" value="1"/>
</dbReference>
<evidence type="ECO:0000313" key="8">
    <source>
        <dbReference type="EMBL" id="RIE06074.1"/>
    </source>
</evidence>
<dbReference type="Pfam" id="PF01791">
    <property type="entry name" value="DeoC"/>
    <property type="match status" value="1"/>
</dbReference>
<evidence type="ECO:0000313" key="9">
    <source>
        <dbReference type="Proteomes" id="UP000266328"/>
    </source>
</evidence>